<dbReference type="Proteomes" id="UP000584931">
    <property type="component" value="Unassembled WGS sequence"/>
</dbReference>
<feature type="transmembrane region" description="Helical" evidence="1">
    <location>
        <begin position="98"/>
        <end position="118"/>
    </location>
</feature>
<sequence>MPPLALAAALTLLWHAVLFAAAELVPSQDAPHLGATLITLCTLPVPVLAALAMGGWRHTGFAPIRTGVPGFGVTVPLFLVGAVYAVPGVEGDGRTLVYLALFCLAVGVTEESLSRGVVQHVLARMGRLPAAVWVGVLFGLGHALSGAWFGRDLGDTLFQVLSTAAFGFGYAAVRFHLATIWPLVAAHALYNFVQYASPGAAPWPVQLGVAAGFVCYGLWLLRRLDHRSIPDEEAPAPAGAR</sequence>
<dbReference type="GO" id="GO:0080120">
    <property type="term" value="P:CAAX-box protein maturation"/>
    <property type="evidence" value="ECO:0007669"/>
    <property type="project" value="UniProtKB-ARBA"/>
</dbReference>
<accession>A0A7Y9XHU1</accession>
<reference evidence="4 5" key="1">
    <citation type="submission" date="2020-07" db="EMBL/GenBank/DDBJ databases">
        <title>Sequencing the genomes of 1000 actinobacteria strains.</title>
        <authorList>
            <person name="Klenk H.-P."/>
        </authorList>
    </citation>
    <scope>NUCLEOTIDE SEQUENCE [LARGE SCALE GENOMIC DNA]</scope>
    <source>
        <strain evidence="4 5">DSM 45278</strain>
    </source>
</reference>
<dbReference type="GO" id="GO:0004175">
    <property type="term" value="F:endopeptidase activity"/>
    <property type="evidence" value="ECO:0007669"/>
    <property type="project" value="UniProtKB-ARBA"/>
</dbReference>
<feature type="signal peptide" evidence="2">
    <location>
        <begin position="1"/>
        <end position="20"/>
    </location>
</feature>
<feature type="transmembrane region" description="Helical" evidence="1">
    <location>
        <begin position="203"/>
        <end position="221"/>
    </location>
</feature>
<feature type="transmembrane region" description="Helical" evidence="1">
    <location>
        <begin position="68"/>
        <end position="86"/>
    </location>
</feature>
<dbReference type="EMBL" id="JACCHL010000001">
    <property type="protein sequence ID" value="NYH54865.1"/>
    <property type="molecule type" value="Genomic_DNA"/>
</dbReference>
<feature type="domain" description="CAAX prenyl protease 2/Lysostaphin resistance protein A-like" evidence="3">
    <location>
        <begin position="95"/>
        <end position="193"/>
    </location>
</feature>
<dbReference type="AlphaFoldDB" id="A0A7Y9XHU1"/>
<proteinExistence type="predicted"/>
<evidence type="ECO:0000256" key="2">
    <source>
        <dbReference type="SAM" id="SignalP"/>
    </source>
</evidence>
<evidence type="ECO:0000259" key="3">
    <source>
        <dbReference type="Pfam" id="PF02517"/>
    </source>
</evidence>
<keyword evidence="1" id="KW-1133">Transmembrane helix</keyword>
<feature type="transmembrane region" description="Helical" evidence="1">
    <location>
        <begin position="156"/>
        <end position="173"/>
    </location>
</feature>
<feature type="transmembrane region" description="Helical" evidence="1">
    <location>
        <begin position="32"/>
        <end position="56"/>
    </location>
</feature>
<evidence type="ECO:0000313" key="5">
    <source>
        <dbReference type="Proteomes" id="UP000584931"/>
    </source>
</evidence>
<feature type="chain" id="PRO_5039038150" description="CAAX prenyl protease 2/Lysostaphin resistance protein A-like domain-containing protein" evidence="2">
    <location>
        <begin position="21"/>
        <end position="241"/>
    </location>
</feature>
<keyword evidence="2" id="KW-0732">Signal</keyword>
<dbReference type="InterPro" id="IPR003675">
    <property type="entry name" value="Rce1/LyrA-like_dom"/>
</dbReference>
<organism evidence="4 5">
    <name type="scientific">Nocardiopsis sinuspersici</name>
    <dbReference type="NCBI Taxonomy" id="501010"/>
    <lineage>
        <taxon>Bacteria</taxon>
        <taxon>Bacillati</taxon>
        <taxon>Actinomycetota</taxon>
        <taxon>Actinomycetes</taxon>
        <taxon>Streptosporangiales</taxon>
        <taxon>Nocardiopsidaceae</taxon>
        <taxon>Nocardiopsis</taxon>
    </lineage>
</organism>
<comment type="caution">
    <text evidence="4">The sequence shown here is derived from an EMBL/GenBank/DDBJ whole genome shotgun (WGS) entry which is preliminary data.</text>
</comment>
<feature type="transmembrane region" description="Helical" evidence="1">
    <location>
        <begin position="130"/>
        <end position="150"/>
    </location>
</feature>
<dbReference type="Pfam" id="PF02517">
    <property type="entry name" value="Rce1-like"/>
    <property type="match status" value="1"/>
</dbReference>
<gene>
    <name evidence="4" type="ORF">HNR06_004454</name>
</gene>
<keyword evidence="1" id="KW-0472">Membrane</keyword>
<keyword evidence="1" id="KW-0812">Transmembrane</keyword>
<protein>
    <recommendedName>
        <fullName evidence="3">CAAX prenyl protease 2/Lysostaphin resistance protein A-like domain-containing protein</fullName>
    </recommendedName>
</protein>
<evidence type="ECO:0000256" key="1">
    <source>
        <dbReference type="SAM" id="Phobius"/>
    </source>
</evidence>
<name>A0A7Y9XHU1_9ACTN</name>
<evidence type="ECO:0000313" key="4">
    <source>
        <dbReference type="EMBL" id="NYH54865.1"/>
    </source>
</evidence>